<keyword evidence="1" id="KW-0472">Membrane</keyword>
<dbReference type="STRING" id="1006576.DTL3_1817"/>
<name>A0A0C7P5J2_DEFTU</name>
<feature type="transmembrane region" description="Helical" evidence="1">
    <location>
        <begin position="129"/>
        <end position="149"/>
    </location>
</feature>
<dbReference type="HOGENOM" id="CLU_1624401_0_0_0"/>
<dbReference type="RefSeq" id="WP_045088425.1">
    <property type="nucleotide sequence ID" value="NZ_LN824141.1"/>
</dbReference>
<sequence length="163" mass="19288">MTINKINPVVKTSFLIIIFYLLFIISRTFRIAPSIISMLMPFGILFLKKGYSVIYSVVLIILINISGFVVESIGIFLLFMVPVLIYNTFQKKVVRHSLITIFSVTSFFIMYYFFGYLLHDFFLRNNLTWLLLLLYIVFANLYGFLLNRLKKEIENFVKKEEYK</sequence>
<evidence type="ECO:0000256" key="1">
    <source>
        <dbReference type="SAM" id="Phobius"/>
    </source>
</evidence>
<dbReference type="KEGG" id="dtn:DTL3_1817"/>
<organism evidence="2 3">
    <name type="scientific">Defluviitoga tunisiensis</name>
    <dbReference type="NCBI Taxonomy" id="1006576"/>
    <lineage>
        <taxon>Bacteria</taxon>
        <taxon>Thermotogati</taxon>
        <taxon>Thermotogota</taxon>
        <taxon>Thermotogae</taxon>
        <taxon>Petrotogales</taxon>
        <taxon>Petrotogaceae</taxon>
        <taxon>Defluviitoga</taxon>
    </lineage>
</organism>
<gene>
    <name evidence="2" type="ORF">DTL3_1817</name>
</gene>
<keyword evidence="1" id="KW-0812">Transmembrane</keyword>
<feature type="transmembrane region" description="Helical" evidence="1">
    <location>
        <begin position="53"/>
        <end position="86"/>
    </location>
</feature>
<feature type="transmembrane region" description="Helical" evidence="1">
    <location>
        <begin position="6"/>
        <end position="24"/>
    </location>
</feature>
<keyword evidence="3" id="KW-1185">Reference proteome</keyword>
<feature type="transmembrane region" description="Helical" evidence="1">
    <location>
        <begin position="98"/>
        <end position="117"/>
    </location>
</feature>
<protein>
    <submittedName>
        <fullName evidence="2">Uncharacterized protein</fullName>
    </submittedName>
</protein>
<accession>A0A0C7P5J2</accession>
<dbReference type="Proteomes" id="UP000032809">
    <property type="component" value="Chromosome I"/>
</dbReference>
<reference evidence="3" key="1">
    <citation type="submission" date="2014-11" db="EMBL/GenBank/DDBJ databases">
        <authorList>
            <person name="Wibberg D."/>
        </authorList>
    </citation>
    <scope>NUCLEOTIDE SEQUENCE [LARGE SCALE GENOMIC DNA]</scope>
    <source>
        <strain evidence="3">L3</strain>
    </source>
</reference>
<proteinExistence type="predicted"/>
<dbReference type="EMBL" id="LN824141">
    <property type="protein sequence ID" value="CEP79099.1"/>
    <property type="molecule type" value="Genomic_DNA"/>
</dbReference>
<evidence type="ECO:0000313" key="2">
    <source>
        <dbReference type="EMBL" id="CEP79099.1"/>
    </source>
</evidence>
<dbReference type="AlphaFoldDB" id="A0A0C7P5J2"/>
<keyword evidence="1" id="KW-1133">Transmembrane helix</keyword>
<evidence type="ECO:0000313" key="3">
    <source>
        <dbReference type="Proteomes" id="UP000032809"/>
    </source>
</evidence>